<dbReference type="InterPro" id="IPR027410">
    <property type="entry name" value="TCP-1-like_intermed_sf"/>
</dbReference>
<evidence type="ECO:0000256" key="2">
    <source>
        <dbReference type="ARBA" id="ARBA00008020"/>
    </source>
</evidence>
<name>A0A058Z7H1_FONAL</name>
<dbReference type="OMA" id="WGLKYAV"/>
<dbReference type="PRINTS" id="PR00304">
    <property type="entry name" value="TCOMPLEXTCP1"/>
</dbReference>
<dbReference type="Gene3D" id="1.10.560.10">
    <property type="entry name" value="GroEL-like equatorial domain"/>
    <property type="match status" value="1"/>
</dbReference>
<evidence type="ECO:0000256" key="7">
    <source>
        <dbReference type="ARBA" id="ARBA00029602"/>
    </source>
</evidence>
<dbReference type="AlphaFoldDB" id="A0A058Z7H1"/>
<dbReference type="GeneID" id="20528069"/>
<dbReference type="Pfam" id="PF00118">
    <property type="entry name" value="Cpn60_TCP1"/>
    <property type="match status" value="1"/>
</dbReference>
<dbReference type="GO" id="GO:0005524">
    <property type="term" value="F:ATP binding"/>
    <property type="evidence" value="ECO:0007669"/>
    <property type="project" value="UniProtKB-KW"/>
</dbReference>
<evidence type="ECO:0000256" key="8">
    <source>
        <dbReference type="RuleBase" id="RU004187"/>
    </source>
</evidence>
<keyword evidence="4 8" id="KW-0547">Nucleotide-binding</keyword>
<comment type="subcellular location">
    <subcellularLocation>
        <location evidence="1">Cytoplasm</location>
    </subcellularLocation>
</comment>
<dbReference type="GO" id="GO:0016887">
    <property type="term" value="F:ATP hydrolysis activity"/>
    <property type="evidence" value="ECO:0007669"/>
    <property type="project" value="InterPro"/>
</dbReference>
<dbReference type="EMBL" id="KB932205">
    <property type="protein sequence ID" value="KCV69873.1"/>
    <property type="molecule type" value="Genomic_DNA"/>
</dbReference>
<evidence type="ECO:0000256" key="1">
    <source>
        <dbReference type="ARBA" id="ARBA00004496"/>
    </source>
</evidence>
<reference evidence="9" key="1">
    <citation type="submission" date="2013-04" db="EMBL/GenBank/DDBJ databases">
        <title>The Genome Sequence of Fonticula alba ATCC 38817.</title>
        <authorList>
            <consortium name="The Broad Institute Genomics Platform"/>
            <person name="Russ C."/>
            <person name="Cuomo C."/>
            <person name="Burger G."/>
            <person name="Gray M.W."/>
            <person name="Holland P.W.H."/>
            <person name="King N."/>
            <person name="Lang F.B.F."/>
            <person name="Roger A.J."/>
            <person name="Ruiz-Trillo I."/>
            <person name="Brown M."/>
            <person name="Walker B."/>
            <person name="Young S."/>
            <person name="Zeng Q."/>
            <person name="Gargeya S."/>
            <person name="Fitzgerald M."/>
            <person name="Haas B."/>
            <person name="Abouelleil A."/>
            <person name="Allen A.W."/>
            <person name="Alvarado L."/>
            <person name="Arachchi H.M."/>
            <person name="Berlin A.M."/>
            <person name="Chapman S.B."/>
            <person name="Gainer-Dewar J."/>
            <person name="Goldberg J."/>
            <person name="Griggs A."/>
            <person name="Gujja S."/>
            <person name="Hansen M."/>
            <person name="Howarth C."/>
            <person name="Imamovic A."/>
            <person name="Ireland A."/>
            <person name="Larimer J."/>
            <person name="McCowan C."/>
            <person name="Murphy C."/>
            <person name="Pearson M."/>
            <person name="Poon T.W."/>
            <person name="Priest M."/>
            <person name="Roberts A."/>
            <person name="Saif S."/>
            <person name="Shea T."/>
            <person name="Sisk P."/>
            <person name="Sykes S."/>
            <person name="Wortman J."/>
            <person name="Nusbaum C."/>
            <person name="Birren B."/>
        </authorList>
    </citation>
    <scope>NUCLEOTIDE SEQUENCE [LARGE SCALE GENOMIC DNA]</scope>
    <source>
        <strain evidence="9">ATCC 38817</strain>
    </source>
</reference>
<comment type="similarity">
    <text evidence="2 8">Belongs to the TCP-1 chaperonin family.</text>
</comment>
<dbReference type="SUPFAM" id="SSF48592">
    <property type="entry name" value="GroEL equatorial domain-like"/>
    <property type="match status" value="1"/>
</dbReference>
<dbReference type="InterPro" id="IPR002194">
    <property type="entry name" value="Chaperonin_TCP-1_CS"/>
</dbReference>
<dbReference type="InterPro" id="IPR027413">
    <property type="entry name" value="GROEL-like_equatorial_sf"/>
</dbReference>
<dbReference type="PANTHER" id="PTHR11353">
    <property type="entry name" value="CHAPERONIN"/>
    <property type="match status" value="1"/>
</dbReference>
<evidence type="ECO:0000313" key="9">
    <source>
        <dbReference type="EMBL" id="KCV69873.1"/>
    </source>
</evidence>
<evidence type="ECO:0000256" key="4">
    <source>
        <dbReference type="ARBA" id="ARBA00022741"/>
    </source>
</evidence>
<dbReference type="PROSITE" id="PS00751">
    <property type="entry name" value="TCP1_2"/>
    <property type="match status" value="1"/>
</dbReference>
<dbReference type="STRING" id="691883.A0A058Z7H1"/>
<dbReference type="FunFam" id="3.50.7.10:FF:000008">
    <property type="entry name" value="T-complex protein 1 subunit theta"/>
    <property type="match status" value="1"/>
</dbReference>
<dbReference type="GO" id="GO:0140662">
    <property type="term" value="F:ATP-dependent protein folding chaperone"/>
    <property type="evidence" value="ECO:0007669"/>
    <property type="project" value="InterPro"/>
</dbReference>
<dbReference type="InterPro" id="IPR002423">
    <property type="entry name" value="Cpn60/GroEL/TCP-1"/>
</dbReference>
<dbReference type="Proteomes" id="UP000030693">
    <property type="component" value="Unassembled WGS sequence"/>
</dbReference>
<dbReference type="InterPro" id="IPR017998">
    <property type="entry name" value="Chaperone_TCP-1"/>
</dbReference>
<protein>
    <recommendedName>
        <fullName evidence="7">CCT-theta</fullName>
    </recommendedName>
</protein>
<keyword evidence="3" id="KW-0963">Cytoplasm</keyword>
<proteinExistence type="inferred from homology"/>
<dbReference type="PROSITE" id="PS00750">
    <property type="entry name" value="TCP1_1"/>
    <property type="match status" value="1"/>
</dbReference>
<sequence>MAMRIPKSGLSELLKDGYKHHQGLEEAVLRNIRACRELSAVTRTSLGPNGKNKLIVNNLEKLFITNDAATIIQEMDVIHPAAKLIVMATEQQRKEVGDGSNLVCVLAGEFLNQADELLRMGLHATDITEAYSRASKKALELLETLVVKKDIDVTDRDGLIAAVKSSISSKQYGNEDFLSALVVDACMAVLPKVPANFNVDNVRTIKIMGSSLNNSTFVRGMVIDRQPDSTIKKATNAKVAVFTCPLDISRTETKGTVLIHNSEDLMKFSRDEEAQLEGAIKEIADAGIKVLVTGSSIGELALHYINRYNLIAVKVLSKFDLRRLCRSVGAVALSRLGAPTVDEAGHCDVVETIEIGSDRVTVFRQNDSGSALSTIVIRGSTRNYMDDVERSLNDAINTFRTIVRDPRLLPGAGATEMELSRLLGELGDTIPGVEQYGVKQFAEAFEVIPRTLADNAGLDATVILAKLGAAHRKGESSAGVDIETEDASLLDATAANIFDTFSSKYWAIKYAADVAMTVLKVDQIIMSKPAGGPKPRENGNWDED</sequence>
<keyword evidence="6 8" id="KW-0143">Chaperone</keyword>
<evidence type="ECO:0000313" key="10">
    <source>
        <dbReference type="Proteomes" id="UP000030693"/>
    </source>
</evidence>
<dbReference type="OrthoDB" id="1748577at2759"/>
<dbReference type="SUPFAM" id="SSF54849">
    <property type="entry name" value="GroEL-intermediate domain like"/>
    <property type="match status" value="1"/>
</dbReference>
<keyword evidence="10" id="KW-1185">Reference proteome</keyword>
<gene>
    <name evidence="9" type="ORF">H696_03344</name>
</gene>
<evidence type="ECO:0000256" key="3">
    <source>
        <dbReference type="ARBA" id="ARBA00022490"/>
    </source>
</evidence>
<dbReference type="InterPro" id="IPR012721">
    <property type="entry name" value="Chap_CCT_theta"/>
</dbReference>
<dbReference type="SUPFAM" id="SSF52029">
    <property type="entry name" value="GroEL apical domain-like"/>
    <property type="match status" value="1"/>
</dbReference>
<evidence type="ECO:0000256" key="5">
    <source>
        <dbReference type="ARBA" id="ARBA00022840"/>
    </source>
</evidence>
<accession>A0A058Z7H1</accession>
<dbReference type="InterPro" id="IPR027409">
    <property type="entry name" value="GroEL-like_apical_dom_sf"/>
</dbReference>
<dbReference type="GO" id="GO:0051082">
    <property type="term" value="F:unfolded protein binding"/>
    <property type="evidence" value="ECO:0007669"/>
    <property type="project" value="InterPro"/>
</dbReference>
<dbReference type="NCBIfam" id="TIGR02346">
    <property type="entry name" value="chap_CCT_theta"/>
    <property type="match status" value="1"/>
</dbReference>
<dbReference type="CDD" id="cd03341">
    <property type="entry name" value="TCP1_theta"/>
    <property type="match status" value="1"/>
</dbReference>
<dbReference type="Gene3D" id="3.30.260.10">
    <property type="entry name" value="TCP-1-like chaperonin intermediate domain"/>
    <property type="match status" value="1"/>
</dbReference>
<dbReference type="GO" id="GO:0005737">
    <property type="term" value="C:cytoplasm"/>
    <property type="evidence" value="ECO:0007669"/>
    <property type="project" value="UniProtKB-SubCell"/>
</dbReference>
<evidence type="ECO:0000256" key="6">
    <source>
        <dbReference type="ARBA" id="ARBA00023186"/>
    </source>
</evidence>
<organism evidence="9">
    <name type="scientific">Fonticula alba</name>
    <name type="common">Slime mold</name>
    <dbReference type="NCBI Taxonomy" id="691883"/>
    <lineage>
        <taxon>Eukaryota</taxon>
        <taxon>Rotosphaerida</taxon>
        <taxon>Fonticulaceae</taxon>
        <taxon>Fonticula</taxon>
    </lineage>
</organism>
<dbReference type="RefSeq" id="XP_009495479.1">
    <property type="nucleotide sequence ID" value="XM_009497204.1"/>
</dbReference>
<dbReference type="eggNOG" id="KOG0362">
    <property type="taxonomic scope" value="Eukaryota"/>
</dbReference>
<dbReference type="Gene3D" id="3.50.7.10">
    <property type="entry name" value="GroEL"/>
    <property type="match status" value="1"/>
</dbReference>
<keyword evidence="5 8" id="KW-0067">ATP-binding</keyword>